<protein>
    <submittedName>
        <fullName evidence="2">Uncharacterized protein</fullName>
    </submittedName>
</protein>
<dbReference type="HOGENOM" id="CLU_136350_0_0_1"/>
<organism evidence="2 3">
    <name type="scientific">Pseudogymnoascus destructans (strain ATCC MYA-4855 / 20631-21)</name>
    <name type="common">Bat white-nose syndrome fungus</name>
    <name type="synonym">Geomyces destructans</name>
    <dbReference type="NCBI Taxonomy" id="658429"/>
    <lineage>
        <taxon>Eukaryota</taxon>
        <taxon>Fungi</taxon>
        <taxon>Dikarya</taxon>
        <taxon>Ascomycota</taxon>
        <taxon>Pezizomycotina</taxon>
        <taxon>Leotiomycetes</taxon>
        <taxon>Thelebolales</taxon>
        <taxon>Thelebolaceae</taxon>
        <taxon>Pseudogymnoascus</taxon>
    </lineage>
</organism>
<evidence type="ECO:0000313" key="3">
    <source>
        <dbReference type="Proteomes" id="UP000011064"/>
    </source>
</evidence>
<dbReference type="OrthoDB" id="3441057at2759"/>
<dbReference type="AlphaFoldDB" id="L8FVU9"/>
<dbReference type="EMBL" id="GL573368">
    <property type="protein sequence ID" value="ELR05085.1"/>
    <property type="molecule type" value="Genomic_DNA"/>
</dbReference>
<reference evidence="3" key="1">
    <citation type="submission" date="2010-09" db="EMBL/GenBank/DDBJ databases">
        <title>The genome sequence of Geomyces destructans 20631-21.</title>
        <authorList>
            <consortium name="The Broad Institute Genome Sequencing Platform"/>
            <person name="Cuomo C.A."/>
            <person name="Blehert D.S."/>
            <person name="Lorch J.M."/>
            <person name="Young S.K."/>
            <person name="Zeng Q."/>
            <person name="Gargeya S."/>
            <person name="Fitzgerald M."/>
            <person name="Haas B."/>
            <person name="Abouelleil A."/>
            <person name="Alvarado L."/>
            <person name="Arachchi H.M."/>
            <person name="Berlin A."/>
            <person name="Brown A."/>
            <person name="Chapman S.B."/>
            <person name="Chen Z."/>
            <person name="Dunbar C."/>
            <person name="Freedman E."/>
            <person name="Gearin G."/>
            <person name="Gellesch M."/>
            <person name="Goldberg J."/>
            <person name="Griggs A."/>
            <person name="Gujja S."/>
            <person name="Heiman D."/>
            <person name="Howarth C."/>
            <person name="Larson L."/>
            <person name="Lui A."/>
            <person name="MacDonald P.J.P."/>
            <person name="Montmayeur A."/>
            <person name="Murphy C."/>
            <person name="Neiman D."/>
            <person name="Pearson M."/>
            <person name="Priest M."/>
            <person name="Roberts A."/>
            <person name="Saif S."/>
            <person name="Shea T."/>
            <person name="Shenoy N."/>
            <person name="Sisk P."/>
            <person name="Stolte C."/>
            <person name="Sykes S."/>
            <person name="Wortman J."/>
            <person name="Nusbaum C."/>
            <person name="Birren B."/>
        </authorList>
    </citation>
    <scope>NUCLEOTIDE SEQUENCE [LARGE SCALE GENOMIC DNA]</scope>
    <source>
        <strain evidence="3">ATCC MYA-4855 / 20631-21</strain>
    </source>
</reference>
<evidence type="ECO:0000313" key="2">
    <source>
        <dbReference type="EMBL" id="ELR05085.1"/>
    </source>
</evidence>
<sequence length="166" mass="17954">MTVIGEIKPQDIALVEIRADLHDDLPEYERVKIPSLPPIVVGVELARPYGVAGVVESDHPQQTTAWYIQAVGDMDAGFDQCVHDRGSARARPFFSACHHYGELQEGACGNCAMKHKSAACSLSHKKTWRPATPPPPPSPKAGKRSGTCAFARQKAIDEEAAAQLRG</sequence>
<name>L8FVU9_PSED2</name>
<dbReference type="Proteomes" id="UP000011064">
    <property type="component" value="Unassembled WGS sequence"/>
</dbReference>
<evidence type="ECO:0000256" key="1">
    <source>
        <dbReference type="SAM" id="MobiDB-lite"/>
    </source>
</evidence>
<keyword evidence="3" id="KW-1185">Reference proteome</keyword>
<dbReference type="InParanoid" id="L8FVU9"/>
<feature type="region of interest" description="Disordered" evidence="1">
    <location>
        <begin position="125"/>
        <end position="147"/>
    </location>
</feature>
<dbReference type="Pfam" id="PF12511">
    <property type="entry name" value="DUF3716"/>
    <property type="match status" value="1"/>
</dbReference>
<dbReference type="InterPro" id="IPR022190">
    <property type="entry name" value="DUF3716"/>
</dbReference>
<gene>
    <name evidence="2" type="ORF">GMDG_07127</name>
</gene>
<proteinExistence type="predicted"/>
<dbReference type="VEuPathDB" id="FungiDB:GMDG_07127"/>
<accession>L8FVU9</accession>